<protein>
    <submittedName>
        <fullName evidence="2">Uncharacterized protein</fullName>
    </submittedName>
</protein>
<dbReference type="WBParaSite" id="RSKR_0000476200.1">
    <property type="protein sequence ID" value="RSKR_0000476200.1"/>
    <property type="gene ID" value="RSKR_0000476200"/>
</dbReference>
<proteinExistence type="predicted"/>
<evidence type="ECO:0000313" key="1">
    <source>
        <dbReference type="Proteomes" id="UP000095286"/>
    </source>
</evidence>
<sequence>MFASIFSAKKHADIVERIYSQEEVKLLIEKTKFLESKIEILESYIRKMTAGQVEEFRSLTPDSSPFMDDPYGIDALEMKFEKVRLYLEADSRSTGSPGLENSMRRSSISYKETNKYPKINEKKSSPFDSESDSS</sequence>
<evidence type="ECO:0000313" key="2">
    <source>
        <dbReference type="WBParaSite" id="RSKR_0000476200.1"/>
    </source>
</evidence>
<name>A0AC35TVD2_9BILA</name>
<accession>A0AC35TVD2</accession>
<organism evidence="1 2">
    <name type="scientific">Rhabditophanes sp. KR3021</name>
    <dbReference type="NCBI Taxonomy" id="114890"/>
    <lineage>
        <taxon>Eukaryota</taxon>
        <taxon>Metazoa</taxon>
        <taxon>Ecdysozoa</taxon>
        <taxon>Nematoda</taxon>
        <taxon>Chromadorea</taxon>
        <taxon>Rhabditida</taxon>
        <taxon>Tylenchina</taxon>
        <taxon>Panagrolaimomorpha</taxon>
        <taxon>Strongyloidoidea</taxon>
        <taxon>Alloionematidae</taxon>
        <taxon>Rhabditophanes</taxon>
    </lineage>
</organism>
<reference evidence="2" key="1">
    <citation type="submission" date="2016-11" db="UniProtKB">
        <authorList>
            <consortium name="WormBaseParasite"/>
        </authorList>
    </citation>
    <scope>IDENTIFICATION</scope>
    <source>
        <strain evidence="2">KR3021</strain>
    </source>
</reference>
<dbReference type="Proteomes" id="UP000095286">
    <property type="component" value="Unplaced"/>
</dbReference>